<feature type="compositionally biased region" description="Basic residues" evidence="1">
    <location>
        <begin position="124"/>
        <end position="137"/>
    </location>
</feature>
<name>R7SP96_DICSQ</name>
<proteinExistence type="predicted"/>
<protein>
    <submittedName>
        <fullName evidence="2">Uncharacterized protein</fullName>
    </submittedName>
</protein>
<dbReference type="Proteomes" id="UP000053319">
    <property type="component" value="Unassembled WGS sequence"/>
</dbReference>
<dbReference type="AlphaFoldDB" id="R7SP96"/>
<feature type="region of interest" description="Disordered" evidence="1">
    <location>
        <begin position="235"/>
        <end position="268"/>
    </location>
</feature>
<dbReference type="KEGG" id="dsq:DICSQDRAFT_157158"/>
<evidence type="ECO:0000256" key="1">
    <source>
        <dbReference type="SAM" id="MobiDB-lite"/>
    </source>
</evidence>
<gene>
    <name evidence="2" type="ORF">DICSQDRAFT_157158</name>
</gene>
<reference evidence="2 3" key="1">
    <citation type="journal article" date="2012" name="Science">
        <title>The Paleozoic origin of enzymatic lignin decomposition reconstructed from 31 fungal genomes.</title>
        <authorList>
            <person name="Floudas D."/>
            <person name="Binder M."/>
            <person name="Riley R."/>
            <person name="Barry K."/>
            <person name="Blanchette R.A."/>
            <person name="Henrissat B."/>
            <person name="Martinez A.T."/>
            <person name="Otillar R."/>
            <person name="Spatafora J.W."/>
            <person name="Yadav J.S."/>
            <person name="Aerts A."/>
            <person name="Benoit I."/>
            <person name="Boyd A."/>
            <person name="Carlson A."/>
            <person name="Copeland A."/>
            <person name="Coutinho P.M."/>
            <person name="de Vries R.P."/>
            <person name="Ferreira P."/>
            <person name="Findley K."/>
            <person name="Foster B."/>
            <person name="Gaskell J."/>
            <person name="Glotzer D."/>
            <person name="Gorecki P."/>
            <person name="Heitman J."/>
            <person name="Hesse C."/>
            <person name="Hori C."/>
            <person name="Igarashi K."/>
            <person name="Jurgens J.A."/>
            <person name="Kallen N."/>
            <person name="Kersten P."/>
            <person name="Kohler A."/>
            <person name="Kuees U."/>
            <person name="Kumar T.K.A."/>
            <person name="Kuo A."/>
            <person name="LaButti K."/>
            <person name="Larrondo L.F."/>
            <person name="Lindquist E."/>
            <person name="Ling A."/>
            <person name="Lombard V."/>
            <person name="Lucas S."/>
            <person name="Lundell T."/>
            <person name="Martin R."/>
            <person name="McLaughlin D.J."/>
            <person name="Morgenstern I."/>
            <person name="Morin E."/>
            <person name="Murat C."/>
            <person name="Nagy L.G."/>
            <person name="Nolan M."/>
            <person name="Ohm R.A."/>
            <person name="Patyshakuliyeva A."/>
            <person name="Rokas A."/>
            <person name="Ruiz-Duenas F.J."/>
            <person name="Sabat G."/>
            <person name="Salamov A."/>
            <person name="Samejima M."/>
            <person name="Schmutz J."/>
            <person name="Slot J.C."/>
            <person name="St John F."/>
            <person name="Stenlid J."/>
            <person name="Sun H."/>
            <person name="Sun S."/>
            <person name="Syed K."/>
            <person name="Tsang A."/>
            <person name="Wiebenga A."/>
            <person name="Young D."/>
            <person name="Pisabarro A."/>
            <person name="Eastwood D.C."/>
            <person name="Martin F."/>
            <person name="Cullen D."/>
            <person name="Grigoriev I.V."/>
            <person name="Hibbett D.S."/>
        </authorList>
    </citation>
    <scope>NUCLEOTIDE SEQUENCE [LARGE SCALE GENOMIC DNA]</scope>
    <source>
        <strain evidence="2 3">LYAD-421 SS1</strain>
    </source>
</reference>
<accession>R7SP96</accession>
<organism evidence="2 3">
    <name type="scientific">Dichomitus squalens (strain LYAD-421)</name>
    <name type="common">Western red white-rot fungus</name>
    <dbReference type="NCBI Taxonomy" id="732165"/>
    <lineage>
        <taxon>Eukaryota</taxon>
        <taxon>Fungi</taxon>
        <taxon>Dikarya</taxon>
        <taxon>Basidiomycota</taxon>
        <taxon>Agaricomycotina</taxon>
        <taxon>Agaricomycetes</taxon>
        <taxon>Polyporales</taxon>
        <taxon>Polyporaceae</taxon>
        <taxon>Dichomitus</taxon>
    </lineage>
</organism>
<evidence type="ECO:0000313" key="2">
    <source>
        <dbReference type="EMBL" id="EJF57728.1"/>
    </source>
</evidence>
<feature type="region of interest" description="Disordered" evidence="1">
    <location>
        <begin position="1"/>
        <end position="186"/>
    </location>
</feature>
<feature type="compositionally biased region" description="Basic and acidic residues" evidence="1">
    <location>
        <begin position="47"/>
        <end position="56"/>
    </location>
</feature>
<dbReference type="GeneID" id="18837730"/>
<evidence type="ECO:0000313" key="3">
    <source>
        <dbReference type="Proteomes" id="UP000053319"/>
    </source>
</evidence>
<dbReference type="EMBL" id="JH719445">
    <property type="protein sequence ID" value="EJF57728.1"/>
    <property type="molecule type" value="Genomic_DNA"/>
</dbReference>
<sequence length="363" mass="38846">MSPRTAFVTDHDPFAPPRSEIASPSAQPHPAHIAGRSRKKSSPLRVCADDREHGNPSRDATPPASGHVPGPNVAVPPASSFGKHVPRPPRRVANEPPERFTPFTRVPRSWPASCTPPASAPPHHPPHSRLSPRARARARSERSTSGPVRSLEVSGRKTWVDSHAGPSRREGRRQRFLPPLSRTGLGRRDRRLAGSYAMPRNRRTALERARQTHGTAARPVLLSAQRTGTRCARLGERKKSPGCTSASPQAICASEPMPDSASQRPPTLMSAVEPPVASWCALRRQAAAQHASARGNGGGAEQPSVDALCGLLILGCVSRSAVRRPPSAVSFVRFRARPGELIGGASAESEKGCCTGCVWQDTT</sequence>
<dbReference type="HOGENOM" id="CLU_762957_0_0_1"/>
<dbReference type="RefSeq" id="XP_007369479.1">
    <property type="nucleotide sequence ID" value="XM_007369417.1"/>
</dbReference>